<sequence length="242" mass="27003">MIHFHYIFGPPLLQEGNDDCECDCDSSEGTSPTPSEDTTTMKWSYTCPIGWHSFTRTPSEFNQNTGVWCVKFIPSDTVITINNGSSLCEKEDAVLTAFENSEERDTVIAEVQSHIIGKLERTVGAIALSGKRIKECSTSNIWIIGSPPCNDKTKVFSLPLSSGTNPEFLWTNWAPNEPSANHWTYDVEDCNQMFISPNDPERDGKINDFYCVLSHAPNDPENEMYWNYGALCGQAPAIESVL</sequence>
<organism evidence="1 2">
    <name type="scientific">Caenorhabditis tropicalis</name>
    <dbReference type="NCBI Taxonomy" id="1561998"/>
    <lineage>
        <taxon>Eukaryota</taxon>
        <taxon>Metazoa</taxon>
        <taxon>Ecdysozoa</taxon>
        <taxon>Nematoda</taxon>
        <taxon>Chromadorea</taxon>
        <taxon>Rhabditida</taxon>
        <taxon>Rhabditina</taxon>
        <taxon>Rhabditomorpha</taxon>
        <taxon>Rhabditoidea</taxon>
        <taxon>Rhabditidae</taxon>
        <taxon>Peloderinae</taxon>
        <taxon>Caenorhabditis</taxon>
    </lineage>
</organism>
<evidence type="ECO:0000313" key="2">
    <source>
        <dbReference type="WBParaSite" id="Csp11.Scaffold630.g19546.t1"/>
    </source>
</evidence>
<accession>A0A1I7UUQ8</accession>
<dbReference type="Proteomes" id="UP000095282">
    <property type="component" value="Unplaced"/>
</dbReference>
<keyword evidence="1" id="KW-1185">Reference proteome</keyword>
<dbReference type="InterPro" id="IPR016187">
    <property type="entry name" value="CTDL_fold"/>
</dbReference>
<dbReference type="PANTHER" id="PTHR23124">
    <property type="entry name" value="C-TYPE LECTIN DOMAIN-CONTAINING PROTEIN-RELATED-RELATED"/>
    <property type="match status" value="1"/>
</dbReference>
<proteinExistence type="predicted"/>
<evidence type="ECO:0000313" key="1">
    <source>
        <dbReference type="Proteomes" id="UP000095282"/>
    </source>
</evidence>
<dbReference type="STRING" id="1561998.A0A1I7UUQ8"/>
<dbReference type="Gene3D" id="3.10.100.10">
    <property type="entry name" value="Mannose-Binding Protein A, subunit A"/>
    <property type="match status" value="1"/>
</dbReference>
<name>A0A1I7UUQ8_9PELO</name>
<dbReference type="eggNOG" id="KOG4297">
    <property type="taxonomic scope" value="Eukaryota"/>
</dbReference>
<dbReference type="AlphaFoldDB" id="A0A1I7UUQ8"/>
<dbReference type="InterPro" id="IPR016186">
    <property type="entry name" value="C-type_lectin-like/link_sf"/>
</dbReference>
<dbReference type="PANTHER" id="PTHR23124:SF147">
    <property type="entry name" value="C-TYPE LECTIN DOMAIN-CONTAINING PROTEIN"/>
    <property type="match status" value="1"/>
</dbReference>
<reference evidence="2" key="1">
    <citation type="submission" date="2016-11" db="UniProtKB">
        <authorList>
            <consortium name="WormBaseParasite"/>
        </authorList>
    </citation>
    <scope>IDENTIFICATION</scope>
</reference>
<dbReference type="CDD" id="cd00037">
    <property type="entry name" value="CLECT"/>
    <property type="match status" value="1"/>
</dbReference>
<protein>
    <submittedName>
        <fullName evidence="2">C-type lectin domain-containing protein</fullName>
    </submittedName>
</protein>
<dbReference type="SUPFAM" id="SSF56436">
    <property type="entry name" value="C-type lectin-like"/>
    <property type="match status" value="1"/>
</dbReference>
<dbReference type="WBParaSite" id="Csp11.Scaffold630.g19546.t1">
    <property type="protein sequence ID" value="Csp11.Scaffold630.g19546.t1"/>
    <property type="gene ID" value="Csp11.Scaffold630.g19546"/>
</dbReference>